<dbReference type="EMBL" id="FWXR01000017">
    <property type="protein sequence ID" value="SMD00380.1"/>
    <property type="molecule type" value="Genomic_DNA"/>
</dbReference>
<evidence type="ECO:0000313" key="2">
    <source>
        <dbReference type="EMBL" id="SMD00380.1"/>
    </source>
</evidence>
<gene>
    <name evidence="2" type="ORF">SAMN06297251_11780</name>
</gene>
<protein>
    <submittedName>
        <fullName evidence="2">L-ascorbate metabolism protein UlaG, beta-lactamase superfamily</fullName>
    </submittedName>
</protein>
<feature type="chain" id="PRO_5012754717" evidence="1">
    <location>
        <begin position="45"/>
        <end position="302"/>
    </location>
</feature>
<evidence type="ECO:0000256" key="1">
    <source>
        <dbReference type="SAM" id="SignalP"/>
    </source>
</evidence>
<feature type="signal peptide" evidence="1">
    <location>
        <begin position="1"/>
        <end position="44"/>
    </location>
</feature>
<dbReference type="AlphaFoldDB" id="A0A1W2DSC9"/>
<dbReference type="PANTHER" id="PTHR39189">
    <property type="entry name" value="UPF0173 METAL-DEPENDENT HYDROLASE YTKL"/>
    <property type="match status" value="1"/>
</dbReference>
<keyword evidence="1" id="KW-0732">Signal</keyword>
<dbReference type="Pfam" id="PF13483">
    <property type="entry name" value="Lactamase_B_3"/>
    <property type="match status" value="1"/>
</dbReference>
<dbReference type="Gene3D" id="3.60.15.10">
    <property type="entry name" value="Ribonuclease Z/Hydroxyacylglutathione hydrolase-like"/>
    <property type="match status" value="1"/>
</dbReference>
<keyword evidence="3" id="KW-1185">Reference proteome</keyword>
<dbReference type="Proteomes" id="UP000192656">
    <property type="component" value="Unassembled WGS sequence"/>
</dbReference>
<evidence type="ECO:0000313" key="3">
    <source>
        <dbReference type="Proteomes" id="UP000192656"/>
    </source>
</evidence>
<organism evidence="2 3">
    <name type="scientific">Fulvimarina manganoxydans</name>
    <dbReference type="NCBI Taxonomy" id="937218"/>
    <lineage>
        <taxon>Bacteria</taxon>
        <taxon>Pseudomonadati</taxon>
        <taxon>Pseudomonadota</taxon>
        <taxon>Alphaproteobacteria</taxon>
        <taxon>Hyphomicrobiales</taxon>
        <taxon>Aurantimonadaceae</taxon>
        <taxon>Fulvimarina</taxon>
    </lineage>
</organism>
<dbReference type="InterPro" id="IPR036866">
    <property type="entry name" value="RibonucZ/Hydroxyglut_hydro"/>
</dbReference>
<name>A0A1W2DSC9_9HYPH</name>
<dbReference type="PANTHER" id="PTHR39189:SF1">
    <property type="entry name" value="UPF0173 METAL-DEPENDENT HYDROLASE YTKL"/>
    <property type="match status" value="1"/>
</dbReference>
<reference evidence="2 3" key="1">
    <citation type="submission" date="2017-04" db="EMBL/GenBank/DDBJ databases">
        <authorList>
            <person name="Afonso C.L."/>
            <person name="Miller P.J."/>
            <person name="Scott M.A."/>
            <person name="Spackman E."/>
            <person name="Goraichik I."/>
            <person name="Dimitrov K.M."/>
            <person name="Suarez D.L."/>
            <person name="Swayne D.E."/>
        </authorList>
    </citation>
    <scope>NUCLEOTIDE SEQUENCE [LARGE SCALE GENOMIC DNA]</scope>
    <source>
        <strain evidence="2 3">CGMCC 1.10972</strain>
    </source>
</reference>
<accession>A0A1W2DSC9</accession>
<dbReference type="SUPFAM" id="SSF56281">
    <property type="entry name" value="Metallo-hydrolase/oxidoreductase"/>
    <property type="match status" value="1"/>
</dbReference>
<sequence length="302" mass="32861">MPNARLGLPPQKERVVKARGPQMRDRSFAIAALFGLLLAPSAQAQEASQAELKDEPPSQCRAIAQGLPGATFAQAQPQGRGLFDNQTGDRVTTITYVTHSTYVIESPGGITIATDYAGYSGAFQPDIVTMNKAHGSHYTLNPDPSIPNVLPGWDPTGAGPARHRLFEGDVYVRNVPTDIRSWSGMETDGNSIFIFETGGLCIGHLGHLHHRLTEDDYSAIGRLDILMVPVDGGMTLSQEGMGEIADRLRSSIVLPMHRFRGPIERFLDKMPDFAVERRDSPSLTVSPRTLPRQPTVIVLQGV</sequence>
<proteinExistence type="predicted"/>
<dbReference type="STRING" id="937218.SAMN06297251_11780"/>